<dbReference type="GO" id="GO:0003796">
    <property type="term" value="F:lysozyme activity"/>
    <property type="evidence" value="ECO:0007669"/>
    <property type="project" value="InterPro"/>
</dbReference>
<dbReference type="EMBL" id="FOBF01000024">
    <property type="protein sequence ID" value="SEN30442.1"/>
    <property type="molecule type" value="Genomic_DNA"/>
</dbReference>
<organism evidence="4 5">
    <name type="scientific">Nonomuraea pusilla</name>
    <dbReference type="NCBI Taxonomy" id="46177"/>
    <lineage>
        <taxon>Bacteria</taxon>
        <taxon>Bacillati</taxon>
        <taxon>Actinomycetota</taxon>
        <taxon>Actinomycetes</taxon>
        <taxon>Streptosporangiales</taxon>
        <taxon>Streptosporangiaceae</taxon>
        <taxon>Nonomuraea</taxon>
    </lineage>
</organism>
<evidence type="ECO:0000256" key="1">
    <source>
        <dbReference type="ARBA" id="ARBA00010646"/>
    </source>
</evidence>
<dbReference type="PROSITE" id="PS51904">
    <property type="entry name" value="GLYCOSYL_HYDROL_F25_2"/>
    <property type="match status" value="1"/>
</dbReference>
<evidence type="ECO:0000256" key="3">
    <source>
        <dbReference type="ARBA" id="ARBA00023295"/>
    </source>
</evidence>
<evidence type="ECO:0000313" key="5">
    <source>
        <dbReference type="Proteomes" id="UP000198953"/>
    </source>
</evidence>
<dbReference type="CDD" id="cd00599">
    <property type="entry name" value="GH25_muramidase"/>
    <property type="match status" value="1"/>
</dbReference>
<accession>A0A1H8FFH2</accession>
<dbReference type="PANTHER" id="PTHR34135">
    <property type="entry name" value="LYSOZYME"/>
    <property type="match status" value="1"/>
</dbReference>
<dbReference type="GO" id="GO:0016998">
    <property type="term" value="P:cell wall macromolecule catabolic process"/>
    <property type="evidence" value="ECO:0007669"/>
    <property type="project" value="InterPro"/>
</dbReference>
<dbReference type="SUPFAM" id="SSF51445">
    <property type="entry name" value="(Trans)glycosidases"/>
    <property type="match status" value="1"/>
</dbReference>
<proteinExistence type="inferred from homology"/>
<dbReference type="Pfam" id="PF01183">
    <property type="entry name" value="Glyco_hydro_25"/>
    <property type="match status" value="1"/>
</dbReference>
<dbReference type="Proteomes" id="UP000198953">
    <property type="component" value="Unassembled WGS sequence"/>
</dbReference>
<dbReference type="InterPro" id="IPR002053">
    <property type="entry name" value="Glyco_hydro_25"/>
</dbReference>
<keyword evidence="3" id="KW-0326">Glycosidase</keyword>
<dbReference type="STRING" id="46177.SAMN05660976_07266"/>
<keyword evidence="2" id="KW-0378">Hydrolase</keyword>
<protein>
    <submittedName>
        <fullName evidence="4">Lysozyme</fullName>
    </submittedName>
</protein>
<dbReference type="PANTHER" id="PTHR34135:SF2">
    <property type="entry name" value="LYSOZYME"/>
    <property type="match status" value="1"/>
</dbReference>
<name>A0A1H8FFH2_9ACTN</name>
<dbReference type="InterPro" id="IPR017853">
    <property type="entry name" value="GH"/>
</dbReference>
<dbReference type="AlphaFoldDB" id="A0A1H8FFH2"/>
<dbReference type="InterPro" id="IPR018077">
    <property type="entry name" value="Glyco_hydro_fam25_subgr"/>
</dbReference>
<evidence type="ECO:0000256" key="2">
    <source>
        <dbReference type="ARBA" id="ARBA00022801"/>
    </source>
</evidence>
<evidence type="ECO:0000313" key="4">
    <source>
        <dbReference type="EMBL" id="SEN30442.1"/>
    </source>
</evidence>
<dbReference type="SMART" id="SM00641">
    <property type="entry name" value="Glyco_25"/>
    <property type="match status" value="1"/>
</dbReference>
<dbReference type="GO" id="GO:0009253">
    <property type="term" value="P:peptidoglycan catabolic process"/>
    <property type="evidence" value="ECO:0007669"/>
    <property type="project" value="InterPro"/>
</dbReference>
<dbReference type="Gene3D" id="3.20.20.80">
    <property type="entry name" value="Glycosidases"/>
    <property type="match status" value="1"/>
</dbReference>
<gene>
    <name evidence="4" type="ORF">SAMN05660976_07266</name>
</gene>
<sequence>MLHGIDVSNWQGSVDWAGHAQSGIAFAFAKATEGGDWTDTWFSRNWNGMRESWLVCGAYHFGRPKGDPVAQARHFLDTVRRAGGLRRGDLVALDLESNDGLRPELVARFARRWCETVERWTGLRPFIYTFPTFAQQGHCAGLGDHPLWLAAPDWRGDDPPAPGPWRDWTIHQYANRPLDRNVFHGTRQQLTKLGFDPR</sequence>
<dbReference type="GO" id="GO:0016052">
    <property type="term" value="P:carbohydrate catabolic process"/>
    <property type="evidence" value="ECO:0007669"/>
    <property type="project" value="TreeGrafter"/>
</dbReference>
<keyword evidence="5" id="KW-1185">Reference proteome</keyword>
<comment type="similarity">
    <text evidence="1">Belongs to the glycosyl hydrolase 25 family.</text>
</comment>
<reference evidence="4 5" key="1">
    <citation type="submission" date="2016-10" db="EMBL/GenBank/DDBJ databases">
        <authorList>
            <person name="de Groot N.N."/>
        </authorList>
    </citation>
    <scope>NUCLEOTIDE SEQUENCE [LARGE SCALE GENOMIC DNA]</scope>
    <source>
        <strain evidence="4 5">DSM 43357</strain>
    </source>
</reference>